<dbReference type="Gene3D" id="6.10.250.860">
    <property type="match status" value="1"/>
</dbReference>
<feature type="domain" description="Vacuolar protein sorting-associated protein 54 C-terminal" evidence="7">
    <location>
        <begin position="6"/>
        <end position="51"/>
    </location>
</feature>
<keyword evidence="9" id="KW-1185">Reference proteome</keyword>
<evidence type="ECO:0000256" key="1">
    <source>
        <dbReference type="ARBA" id="ARBA00004601"/>
    </source>
</evidence>
<dbReference type="Proteomes" id="UP000428333">
    <property type="component" value="Linkage Group LG04"/>
</dbReference>
<dbReference type="InterPro" id="IPR012501">
    <property type="entry name" value="Vps54_C"/>
</dbReference>
<feature type="non-terminal residue" evidence="8">
    <location>
        <position position="1"/>
    </location>
</feature>
<evidence type="ECO:0000256" key="3">
    <source>
        <dbReference type="ARBA" id="ARBA00022448"/>
    </source>
</evidence>
<evidence type="ECO:0000313" key="9">
    <source>
        <dbReference type="Proteomes" id="UP000428333"/>
    </source>
</evidence>
<dbReference type="OrthoDB" id="1651888at2759"/>
<sequence>MWNQEIRNILFSKVPETRKALLLSEIDRVAQDYKVHRDEIHTKLVQIMRERLLVHLRSLPQIVEGWNRLEESDSQPSQFARSLTKADMFLGIEVGYLQRVLSRTLHEVDVRAIFR</sequence>
<protein>
    <recommendedName>
        <fullName evidence="7">Vacuolar protein sorting-associated protein 54 C-terminal domain-containing protein</fullName>
    </recommendedName>
</protein>
<comment type="caution">
    <text evidence="8">The sequence shown here is derived from an EMBL/GenBank/DDBJ whole genome shotgun (WGS) entry which is preliminary data.</text>
</comment>
<evidence type="ECO:0000256" key="2">
    <source>
        <dbReference type="ARBA" id="ARBA00009150"/>
    </source>
</evidence>
<reference evidence="8 9" key="1">
    <citation type="journal article" date="2019" name="Genome Biol. Evol.">
        <title>The Rhododendron genome and chromosomal organization provide insight into shared whole-genome duplications across the heath family (Ericaceae).</title>
        <authorList>
            <person name="Soza V.L."/>
            <person name="Lindsley D."/>
            <person name="Waalkes A."/>
            <person name="Ramage E."/>
            <person name="Patwardhan R.P."/>
            <person name="Burton J.N."/>
            <person name="Adey A."/>
            <person name="Kumar A."/>
            <person name="Qiu R."/>
            <person name="Shendure J."/>
            <person name="Hall B."/>
        </authorList>
    </citation>
    <scope>NUCLEOTIDE SEQUENCE [LARGE SCALE GENOMIC DNA]</scope>
    <source>
        <strain evidence="8">RSF 1966-606</strain>
    </source>
</reference>
<keyword evidence="6" id="KW-0175">Coiled coil</keyword>
<evidence type="ECO:0000256" key="6">
    <source>
        <dbReference type="ARBA" id="ARBA00023054"/>
    </source>
</evidence>
<dbReference type="GO" id="GO:0015031">
    <property type="term" value="P:protein transport"/>
    <property type="evidence" value="ECO:0007669"/>
    <property type="project" value="UniProtKB-KW"/>
</dbReference>
<proteinExistence type="inferred from homology"/>
<dbReference type="InterPro" id="IPR039745">
    <property type="entry name" value="Vps54"/>
</dbReference>
<evidence type="ECO:0000259" key="7">
    <source>
        <dbReference type="Pfam" id="PF07928"/>
    </source>
</evidence>
<dbReference type="EMBL" id="QEFC01000971">
    <property type="protein sequence ID" value="KAE9461488.1"/>
    <property type="molecule type" value="Genomic_DNA"/>
</dbReference>
<dbReference type="GO" id="GO:0042147">
    <property type="term" value="P:retrograde transport, endosome to Golgi"/>
    <property type="evidence" value="ECO:0007669"/>
    <property type="project" value="InterPro"/>
</dbReference>
<organism evidence="8 9">
    <name type="scientific">Rhododendron williamsianum</name>
    <dbReference type="NCBI Taxonomy" id="262921"/>
    <lineage>
        <taxon>Eukaryota</taxon>
        <taxon>Viridiplantae</taxon>
        <taxon>Streptophyta</taxon>
        <taxon>Embryophyta</taxon>
        <taxon>Tracheophyta</taxon>
        <taxon>Spermatophyta</taxon>
        <taxon>Magnoliopsida</taxon>
        <taxon>eudicotyledons</taxon>
        <taxon>Gunneridae</taxon>
        <taxon>Pentapetalae</taxon>
        <taxon>asterids</taxon>
        <taxon>Ericales</taxon>
        <taxon>Ericaceae</taxon>
        <taxon>Ericoideae</taxon>
        <taxon>Rhodoreae</taxon>
        <taxon>Rhododendron</taxon>
    </lineage>
</organism>
<name>A0A6A4M4C2_9ERIC</name>
<keyword evidence="3" id="KW-0813">Transport</keyword>
<dbReference type="Pfam" id="PF07928">
    <property type="entry name" value="Vps54"/>
    <property type="match status" value="1"/>
</dbReference>
<comment type="similarity">
    <text evidence="2">Belongs to the VPS54 family.</text>
</comment>
<keyword evidence="4" id="KW-0653">Protein transport</keyword>
<dbReference type="GO" id="GO:0005829">
    <property type="term" value="C:cytosol"/>
    <property type="evidence" value="ECO:0007669"/>
    <property type="project" value="GOC"/>
</dbReference>
<evidence type="ECO:0000256" key="5">
    <source>
        <dbReference type="ARBA" id="ARBA00023034"/>
    </source>
</evidence>
<dbReference type="PANTHER" id="PTHR12965:SF0">
    <property type="entry name" value="VACUOLAR PROTEIN SORTING-ASSOCIATED PROTEIN 54"/>
    <property type="match status" value="1"/>
</dbReference>
<dbReference type="GO" id="GO:0000938">
    <property type="term" value="C:GARP complex"/>
    <property type="evidence" value="ECO:0007669"/>
    <property type="project" value="InterPro"/>
</dbReference>
<dbReference type="PANTHER" id="PTHR12965">
    <property type="entry name" value="VACUOLAR PROTEIN SORTING 54"/>
    <property type="match status" value="1"/>
</dbReference>
<gene>
    <name evidence="8" type="ORF">C3L33_06606</name>
</gene>
<evidence type="ECO:0000313" key="8">
    <source>
        <dbReference type="EMBL" id="KAE9461488.1"/>
    </source>
</evidence>
<dbReference type="GO" id="GO:0006896">
    <property type="term" value="P:Golgi to vacuole transport"/>
    <property type="evidence" value="ECO:0007669"/>
    <property type="project" value="TreeGrafter"/>
</dbReference>
<evidence type="ECO:0000256" key="4">
    <source>
        <dbReference type="ARBA" id="ARBA00022927"/>
    </source>
</evidence>
<keyword evidence="5" id="KW-0333">Golgi apparatus</keyword>
<accession>A0A6A4M4C2</accession>
<dbReference type="GO" id="GO:0019905">
    <property type="term" value="F:syntaxin binding"/>
    <property type="evidence" value="ECO:0007669"/>
    <property type="project" value="TreeGrafter"/>
</dbReference>
<dbReference type="AlphaFoldDB" id="A0A6A4M4C2"/>
<comment type="subcellular location">
    <subcellularLocation>
        <location evidence="1">Golgi apparatus</location>
        <location evidence="1">trans-Golgi network</location>
    </subcellularLocation>
</comment>